<comment type="caution">
    <text evidence="2">The sequence shown here is derived from an EMBL/GenBank/DDBJ whole genome shotgun (WGS) entry which is preliminary data.</text>
</comment>
<dbReference type="Proteomes" id="UP001221757">
    <property type="component" value="Unassembled WGS sequence"/>
</dbReference>
<feature type="region of interest" description="Disordered" evidence="1">
    <location>
        <begin position="1"/>
        <end position="31"/>
    </location>
</feature>
<organism evidence="2 3">
    <name type="scientific">Mycena rosella</name>
    <name type="common">Pink bonnet</name>
    <name type="synonym">Agaricus rosellus</name>
    <dbReference type="NCBI Taxonomy" id="1033263"/>
    <lineage>
        <taxon>Eukaryota</taxon>
        <taxon>Fungi</taxon>
        <taxon>Dikarya</taxon>
        <taxon>Basidiomycota</taxon>
        <taxon>Agaricomycotina</taxon>
        <taxon>Agaricomycetes</taxon>
        <taxon>Agaricomycetidae</taxon>
        <taxon>Agaricales</taxon>
        <taxon>Marasmiineae</taxon>
        <taxon>Mycenaceae</taxon>
        <taxon>Mycena</taxon>
    </lineage>
</organism>
<proteinExistence type="predicted"/>
<protein>
    <submittedName>
        <fullName evidence="2">Uncharacterized protein</fullName>
    </submittedName>
</protein>
<dbReference type="AlphaFoldDB" id="A0AAD7G3F4"/>
<sequence>MVPPPRSNGTTIRSSVRGLSNSPKLKLRDPEEIEDIDEDEELLPSLAWNNHHIMEAETTFQDNAVLLVDSEDDTEFVEALEEPPDLQEVDDSNDESDNNTDEEFFDTTEGSEAVHCTKCYEDQIPAKLEAILCSDVGQICRPTATPRCQKRDGVPDIENCSVISLHC</sequence>
<accession>A0AAD7G3F4</accession>
<gene>
    <name evidence="2" type="ORF">B0H17DRAFT_1147333</name>
</gene>
<evidence type="ECO:0000313" key="3">
    <source>
        <dbReference type="Proteomes" id="UP001221757"/>
    </source>
</evidence>
<reference evidence="2" key="1">
    <citation type="submission" date="2023-03" db="EMBL/GenBank/DDBJ databases">
        <title>Massive genome expansion in bonnet fungi (Mycena s.s.) driven by repeated elements and novel gene families across ecological guilds.</title>
        <authorList>
            <consortium name="Lawrence Berkeley National Laboratory"/>
            <person name="Harder C.B."/>
            <person name="Miyauchi S."/>
            <person name="Viragh M."/>
            <person name="Kuo A."/>
            <person name="Thoen E."/>
            <person name="Andreopoulos B."/>
            <person name="Lu D."/>
            <person name="Skrede I."/>
            <person name="Drula E."/>
            <person name="Henrissat B."/>
            <person name="Morin E."/>
            <person name="Kohler A."/>
            <person name="Barry K."/>
            <person name="LaButti K."/>
            <person name="Morin E."/>
            <person name="Salamov A."/>
            <person name="Lipzen A."/>
            <person name="Mereny Z."/>
            <person name="Hegedus B."/>
            <person name="Baldrian P."/>
            <person name="Stursova M."/>
            <person name="Weitz H."/>
            <person name="Taylor A."/>
            <person name="Grigoriev I.V."/>
            <person name="Nagy L.G."/>
            <person name="Martin F."/>
            <person name="Kauserud H."/>
        </authorList>
    </citation>
    <scope>NUCLEOTIDE SEQUENCE</scope>
    <source>
        <strain evidence="2">CBHHK067</strain>
    </source>
</reference>
<name>A0AAD7G3F4_MYCRO</name>
<feature type="compositionally biased region" description="Polar residues" evidence="1">
    <location>
        <begin position="7"/>
        <end position="23"/>
    </location>
</feature>
<feature type="compositionally biased region" description="Acidic residues" evidence="1">
    <location>
        <begin position="81"/>
        <end position="106"/>
    </location>
</feature>
<evidence type="ECO:0000313" key="2">
    <source>
        <dbReference type="EMBL" id="KAJ7652590.1"/>
    </source>
</evidence>
<evidence type="ECO:0000256" key="1">
    <source>
        <dbReference type="SAM" id="MobiDB-lite"/>
    </source>
</evidence>
<feature type="region of interest" description="Disordered" evidence="1">
    <location>
        <begin position="81"/>
        <end position="107"/>
    </location>
</feature>
<keyword evidence="3" id="KW-1185">Reference proteome</keyword>
<dbReference type="EMBL" id="JARKIE010000345">
    <property type="protein sequence ID" value="KAJ7652590.1"/>
    <property type="molecule type" value="Genomic_DNA"/>
</dbReference>